<dbReference type="Proteomes" id="UP000620559">
    <property type="component" value="Unassembled WGS sequence"/>
</dbReference>
<evidence type="ECO:0000256" key="1">
    <source>
        <dbReference type="SAM" id="MobiDB-lite"/>
    </source>
</evidence>
<keyword evidence="3" id="KW-1185">Reference proteome</keyword>
<proteinExistence type="predicted"/>
<protein>
    <submittedName>
        <fullName evidence="2">Uncharacterized protein</fullName>
    </submittedName>
</protein>
<name>A0A8J7K230_9CYAN</name>
<feature type="region of interest" description="Disordered" evidence="1">
    <location>
        <begin position="512"/>
        <end position="533"/>
    </location>
</feature>
<feature type="region of interest" description="Disordered" evidence="1">
    <location>
        <begin position="336"/>
        <end position="357"/>
    </location>
</feature>
<sequence>MNSDNLGLKFSNLDSDNQSTIEEDKLFSLQDLLASHNHGDDEEHDHGHDYAGSTSTLSQNKTFVSASFINPPTSTINVNYHGFSQEAQNAFEYVVNIWEGWIKSDIPMQVNAYWEDLSPYGSGILGAASPYSFTRNFSGATKDNTYYPIALANHLAGKDLNGDKPEIEIYLNSNFSKWYLGTDGNTPTNQYDFTTVVLHEFVHGFGLTDFISYNSGKGSYGNTIFETFVVNGNNQSLSSFPNHSEELGKQLTSNNLFFNGVNATEANGGLYPKLYAPSTWQYGSSVAHLDEKTYPKGHVDSLMTPLFVSGEAIHNPGGITLGILEDLGWDINQVNTAPAETQSTPTQQPVENKSTSEMPTLSFDSLSSYADQDKTGILNISNDGKEFEMQGNSWKKLSINYNITVDTILEFEYNSTVQGEIQGIGFDIDNKLTSTDAKNIFQLAGTQKGWGIPGFEYQTNSGWKSYQIRVGDYISGNFNSLVFANDHDVSNANAHSQYRNLRLYEYGQIPTAETQPTPTQEQPAQTQPQPTPEIPTLSFNSLDSYADQDKTGILNISDDGKEFEMQGNSWKQLSIDYNITVDTILEFEYNSTVQGEIQGIGFDVDNKLTSTDSKNIFQLAGTQKGWGISGFEYQTNSGWKSYQIRVGDYISGQFNYLVFANDHDVSNADAHSQYRNLRLYEYGQIPTAETKPVPEIPRLSFDSLDSYADQDKTGILNISHDGKEFEMQGNSWKKLSIDYNITKETILEFEYNSTIQGEIQGIGFDVDNKLTSTDRKNIFQLAGTEKGWGIPGFEYQTNSGWKSYQIRVGDYMSGQFNYLVFANDHDVRNADAHSQFRNLKLYEYSQYAQAVAQTNNNKLSIAENQENLNSDVVLFVKDSTNNSTLSSYGGLNQDKGTFTISDNRTEVELKGNSWKKLDINNYNVTQNTVLKFEFQSNAQGEIQGIGFDNDDIISGGDAKHLFQVSGTQDWGIEIEDNYTLGSGWKTYEMNVGDYFTGNFNYLTLASDDDISNSVAQSQFRNISLYEM</sequence>
<organism evidence="2 3">
    <name type="scientific">Plectonema cf. radiosum LEGE 06105</name>
    <dbReference type="NCBI Taxonomy" id="945769"/>
    <lineage>
        <taxon>Bacteria</taxon>
        <taxon>Bacillati</taxon>
        <taxon>Cyanobacteriota</taxon>
        <taxon>Cyanophyceae</taxon>
        <taxon>Oscillatoriophycideae</taxon>
        <taxon>Oscillatoriales</taxon>
        <taxon>Microcoleaceae</taxon>
        <taxon>Plectonema</taxon>
    </lineage>
</organism>
<gene>
    <name evidence="2" type="ORF">IQ247_13100</name>
</gene>
<feature type="compositionally biased region" description="Low complexity" evidence="1">
    <location>
        <begin position="512"/>
        <end position="528"/>
    </location>
</feature>
<dbReference type="RefSeq" id="WP_193920651.1">
    <property type="nucleotide sequence ID" value="NZ_JADEWL010000037.1"/>
</dbReference>
<reference evidence="2" key="1">
    <citation type="submission" date="2020-10" db="EMBL/GenBank/DDBJ databases">
        <authorList>
            <person name="Castelo-Branco R."/>
            <person name="Eusebio N."/>
            <person name="Adriana R."/>
            <person name="Vieira A."/>
            <person name="Brugerolle De Fraissinette N."/>
            <person name="Rezende De Castro R."/>
            <person name="Schneider M.P."/>
            <person name="Vasconcelos V."/>
            <person name="Leao P.N."/>
        </authorList>
    </citation>
    <scope>NUCLEOTIDE SEQUENCE</scope>
    <source>
        <strain evidence="2">LEGE 06105</strain>
    </source>
</reference>
<accession>A0A8J7K230</accession>
<dbReference type="AlphaFoldDB" id="A0A8J7K230"/>
<comment type="caution">
    <text evidence="2">The sequence shown here is derived from an EMBL/GenBank/DDBJ whole genome shotgun (WGS) entry which is preliminary data.</text>
</comment>
<dbReference type="EMBL" id="JADEWL010000037">
    <property type="protein sequence ID" value="MBE9213592.1"/>
    <property type="molecule type" value="Genomic_DNA"/>
</dbReference>
<evidence type="ECO:0000313" key="2">
    <source>
        <dbReference type="EMBL" id="MBE9213592.1"/>
    </source>
</evidence>
<evidence type="ECO:0000313" key="3">
    <source>
        <dbReference type="Proteomes" id="UP000620559"/>
    </source>
</evidence>